<evidence type="ECO:0000313" key="2">
    <source>
        <dbReference type="EMBL" id="SSZ29527.1"/>
    </source>
</evidence>
<dbReference type="GO" id="GO:0004088">
    <property type="term" value="F:carbamoyl-phosphate synthase (glutamine-hydrolyzing) activity"/>
    <property type="evidence" value="ECO:0007669"/>
    <property type="project" value="UniProtKB-EC"/>
</dbReference>
<dbReference type="InterPro" id="IPR036914">
    <property type="entry name" value="MGS-like_dom_sf"/>
</dbReference>
<protein>
    <submittedName>
        <fullName evidence="2">Carbamoyl-phosphate synthase large chain</fullName>
        <ecNumber evidence="2">6.3.5.5</ecNumber>
    </submittedName>
</protein>
<feature type="domain" description="MGS-like" evidence="1">
    <location>
        <begin position="20"/>
        <end position="79"/>
    </location>
</feature>
<organism evidence="2 3">
    <name type="scientific">Aggregatibacter aphrophilus</name>
    <name type="common">Haemophilus aphrophilus</name>
    <dbReference type="NCBI Taxonomy" id="732"/>
    <lineage>
        <taxon>Bacteria</taxon>
        <taxon>Pseudomonadati</taxon>
        <taxon>Pseudomonadota</taxon>
        <taxon>Gammaproteobacteria</taxon>
        <taxon>Pasteurellales</taxon>
        <taxon>Pasteurellaceae</taxon>
        <taxon>Aggregatibacter</taxon>
    </lineage>
</organism>
<accession>A0A336N500</accession>
<name>A0A336N500_AGGAP</name>
<dbReference type="SUPFAM" id="SSF52335">
    <property type="entry name" value="Methylglyoxal synthase-like"/>
    <property type="match status" value="1"/>
</dbReference>
<dbReference type="Gene3D" id="3.40.50.1380">
    <property type="entry name" value="Methylglyoxal synthase-like domain"/>
    <property type="match status" value="1"/>
</dbReference>
<gene>
    <name evidence="2" type="primary">carB_2</name>
    <name evidence="2" type="ORF">NCTC5908_01328</name>
</gene>
<proteinExistence type="predicted"/>
<dbReference type="EMBL" id="UFSP01000002">
    <property type="protein sequence ID" value="SSZ29527.1"/>
    <property type="molecule type" value="Genomic_DNA"/>
</dbReference>
<dbReference type="EC" id="6.3.5.5" evidence="2"/>
<sequence length="79" mass="8822">MGVGKTFSEAFLKAELDAGERIPKKGKVFLSVDDSDKARLLPVARRLQKEGYGLCATQRHCDANRQQSTRRSPAYCGRH</sequence>
<evidence type="ECO:0000259" key="1">
    <source>
        <dbReference type="PROSITE" id="PS51855"/>
    </source>
</evidence>
<reference evidence="2 3" key="1">
    <citation type="submission" date="2018-06" db="EMBL/GenBank/DDBJ databases">
        <authorList>
            <consortium name="Pathogen Informatics"/>
            <person name="Doyle S."/>
        </authorList>
    </citation>
    <scope>NUCLEOTIDE SEQUENCE [LARGE SCALE GENOMIC DNA]</scope>
    <source>
        <strain evidence="2 3">NCTC5908</strain>
    </source>
</reference>
<dbReference type="Proteomes" id="UP000253728">
    <property type="component" value="Unassembled WGS sequence"/>
</dbReference>
<dbReference type="PROSITE" id="PS51855">
    <property type="entry name" value="MGS"/>
    <property type="match status" value="1"/>
</dbReference>
<keyword evidence="2" id="KW-0436">Ligase</keyword>
<evidence type="ECO:0000313" key="3">
    <source>
        <dbReference type="Proteomes" id="UP000253728"/>
    </source>
</evidence>
<dbReference type="AlphaFoldDB" id="A0A336N500"/>
<dbReference type="InterPro" id="IPR011607">
    <property type="entry name" value="MGS-like_dom"/>
</dbReference>